<dbReference type="Proteomes" id="UP000055019">
    <property type="component" value="Unassembled WGS sequence"/>
</dbReference>
<evidence type="ECO:0000313" key="3">
    <source>
        <dbReference type="EMBL" id="SAL88144.1"/>
    </source>
</evidence>
<name>A0A158L426_9BURK</name>
<evidence type="ECO:0000313" key="4">
    <source>
        <dbReference type="Proteomes" id="UP000055019"/>
    </source>
</evidence>
<reference evidence="3" key="1">
    <citation type="submission" date="2016-01" db="EMBL/GenBank/DDBJ databases">
        <authorList>
            <person name="Peeters C."/>
        </authorList>
    </citation>
    <scope>NUCLEOTIDE SEQUENCE [LARGE SCALE GENOMIC DNA]</scope>
    <source>
        <strain evidence="3">LMG 29317</strain>
    </source>
</reference>
<evidence type="ECO:0000256" key="1">
    <source>
        <dbReference type="ARBA" id="ARBA00008791"/>
    </source>
</evidence>
<dbReference type="PANTHER" id="PTHR46268">
    <property type="entry name" value="STRESS RESPONSE PROTEIN NHAX"/>
    <property type="match status" value="1"/>
</dbReference>
<comment type="similarity">
    <text evidence="1">Belongs to the universal stress protein A family.</text>
</comment>
<dbReference type="InterPro" id="IPR006016">
    <property type="entry name" value="UspA"/>
</dbReference>
<accession>A0A158L426</accession>
<dbReference type="SUPFAM" id="SSF52402">
    <property type="entry name" value="Adenine nucleotide alpha hydrolases-like"/>
    <property type="match status" value="1"/>
</dbReference>
<proteinExistence type="inferred from homology"/>
<protein>
    <submittedName>
        <fullName evidence="3">UspA domain-containing protein</fullName>
    </submittedName>
</protein>
<dbReference type="Gene3D" id="3.40.50.620">
    <property type="entry name" value="HUPs"/>
    <property type="match status" value="1"/>
</dbReference>
<sequence>MAPFDRFLLCYDGTSEGRAALRCGAALAKRLEAETHLLAMLDCSYWARGFDVLSSVNFDLDERAAREILQEGVEKLQGWGVAVTGHLLVGNPVDEIARLADSLRSDLIVIGHRHESVFTRWWTGENHALLLDRVNCGVLFEVAGASVTD</sequence>
<gene>
    <name evidence="3" type="ORF">AWB74_08424</name>
</gene>
<keyword evidence="4" id="KW-1185">Reference proteome</keyword>
<dbReference type="EMBL" id="FCOM02000114">
    <property type="protein sequence ID" value="SAL88144.1"/>
    <property type="molecule type" value="Genomic_DNA"/>
</dbReference>
<dbReference type="PANTHER" id="PTHR46268:SF6">
    <property type="entry name" value="UNIVERSAL STRESS PROTEIN UP12"/>
    <property type="match status" value="1"/>
</dbReference>
<comment type="caution">
    <text evidence="3">The sequence shown here is derived from an EMBL/GenBank/DDBJ whole genome shotgun (WGS) entry which is preliminary data.</text>
</comment>
<organism evidence="3 4">
    <name type="scientific">Caballeronia arvi</name>
    <dbReference type="NCBI Taxonomy" id="1777135"/>
    <lineage>
        <taxon>Bacteria</taxon>
        <taxon>Pseudomonadati</taxon>
        <taxon>Pseudomonadota</taxon>
        <taxon>Betaproteobacteria</taxon>
        <taxon>Burkholderiales</taxon>
        <taxon>Burkholderiaceae</taxon>
        <taxon>Caballeronia</taxon>
    </lineage>
</organism>
<dbReference type="CDD" id="cd00293">
    <property type="entry name" value="USP-like"/>
    <property type="match status" value="1"/>
</dbReference>
<dbReference type="RefSeq" id="WP_061152483.1">
    <property type="nucleotide sequence ID" value="NZ_FCOM02000114.1"/>
</dbReference>
<dbReference type="Pfam" id="PF00582">
    <property type="entry name" value="Usp"/>
    <property type="match status" value="1"/>
</dbReference>
<feature type="domain" description="UspA" evidence="2">
    <location>
        <begin position="4"/>
        <end position="139"/>
    </location>
</feature>
<dbReference type="AlphaFoldDB" id="A0A158L426"/>
<evidence type="ECO:0000259" key="2">
    <source>
        <dbReference type="Pfam" id="PF00582"/>
    </source>
</evidence>
<dbReference type="OrthoDB" id="8564780at2"/>
<dbReference type="InterPro" id="IPR014729">
    <property type="entry name" value="Rossmann-like_a/b/a_fold"/>
</dbReference>